<keyword evidence="1" id="KW-0802">TPR repeat</keyword>
<dbReference type="InterPro" id="IPR029063">
    <property type="entry name" value="SAM-dependent_MTases_sf"/>
</dbReference>
<dbReference type="Gene3D" id="1.25.40.10">
    <property type="entry name" value="Tetratricopeptide repeat domain"/>
    <property type="match status" value="1"/>
</dbReference>
<feature type="domain" description="Methyltransferase" evidence="3">
    <location>
        <begin position="417"/>
        <end position="526"/>
    </location>
</feature>
<gene>
    <name evidence="4" type="ORF">SAMN05660686_04845</name>
</gene>
<evidence type="ECO:0000313" key="5">
    <source>
        <dbReference type="Proteomes" id="UP000198615"/>
    </source>
</evidence>
<dbReference type="Gene3D" id="3.40.50.150">
    <property type="entry name" value="Vaccinia Virus protein VP39"/>
    <property type="match status" value="1"/>
</dbReference>
<dbReference type="InterPro" id="IPR019734">
    <property type="entry name" value="TPR_rpt"/>
</dbReference>
<dbReference type="Pfam" id="PF13432">
    <property type="entry name" value="TPR_16"/>
    <property type="match status" value="1"/>
</dbReference>
<evidence type="ECO:0000256" key="1">
    <source>
        <dbReference type="PROSITE-ProRule" id="PRU00339"/>
    </source>
</evidence>
<dbReference type="EMBL" id="FNBW01000022">
    <property type="protein sequence ID" value="SDG55874.1"/>
    <property type="molecule type" value="Genomic_DNA"/>
</dbReference>
<sequence length="656" mass="73377">MKLPGKPPGTLPARPTAKPPSGRAAPVVGDAAVAGALQNAGMLFRARRYLEAADAYRAVIRLYPKLPDVHNNLGVALKSAGQVAEAIPCFRRAVRLKPDYLAAHANLAAALEATGDLRGGLEHRIDAWRLEPDAYEPREALVRALRRCPYNKAHPGARAALAALQANPDVDQQALSDPAIRLWASHPAIRREMETARRGFPEKPAGAGFKPITTFLADELIVSALSWSIVAHPGMEAWLTRSRAWLLDHAVSGNLGRVDADWLAAIALQARAAEWVWFETEEERDLLIHLADLHGRGVETPHRALIRAMYMPLETDPEIDVLYREAGAMQAGDTGPRALLLRRSLIHPREEWRLGEEVNAAEVTDAVSRAVQSQYEDNPYPRWLSLSRRPRTTIGRHLGQVLALQQPVRTEETLPRILVAGCGTGRHALQTALRYENAEVLAVDLSRASLAYARRMARELRVRNIRFAQADILDMDSIPDRFDLIESSGVLHHLDEPMRGWRVLRRLLAPRGLMRLAFYSRRARMPLDEIRRDLPDRGDMMKRVRAARRRTYGLADGHPGRALLRSADFYAASGVRDALLHTCEHTVDPLWIRDALEELGLHFLGFELPDPAILTEYRRRNPDDPGGLDLEAWDVLEADHPDLFLGMYQFWVQADG</sequence>
<proteinExistence type="predicted"/>
<reference evidence="4 5" key="1">
    <citation type="submission" date="2016-10" db="EMBL/GenBank/DDBJ databases">
        <authorList>
            <person name="Varghese N."/>
            <person name="Submissions S."/>
        </authorList>
    </citation>
    <scope>NUCLEOTIDE SEQUENCE [LARGE SCALE GENOMIC DNA]</scope>
    <source>
        <strain evidence="4 5">DSM 18839</strain>
    </source>
</reference>
<comment type="caution">
    <text evidence="4">The sequence shown here is derived from an EMBL/GenBank/DDBJ whole genome shotgun (WGS) entry which is preliminary data.</text>
</comment>
<dbReference type="InterPro" id="IPR011990">
    <property type="entry name" value="TPR-like_helical_dom_sf"/>
</dbReference>
<protein>
    <submittedName>
        <fullName evidence="4">TPR repeat-containing protein</fullName>
    </submittedName>
</protein>
<organism evidence="4 5">
    <name type="scientific">Thalassobaculum litoreum DSM 18839</name>
    <dbReference type="NCBI Taxonomy" id="1123362"/>
    <lineage>
        <taxon>Bacteria</taxon>
        <taxon>Pseudomonadati</taxon>
        <taxon>Pseudomonadota</taxon>
        <taxon>Alphaproteobacteria</taxon>
        <taxon>Rhodospirillales</taxon>
        <taxon>Thalassobaculaceae</taxon>
        <taxon>Thalassobaculum</taxon>
    </lineage>
</organism>
<evidence type="ECO:0000313" key="4">
    <source>
        <dbReference type="EMBL" id="SDG55874.1"/>
    </source>
</evidence>
<feature type="compositionally biased region" description="Pro residues" evidence="2">
    <location>
        <begin position="1"/>
        <end position="10"/>
    </location>
</feature>
<dbReference type="InterPro" id="IPR025714">
    <property type="entry name" value="Methyltranfer_dom"/>
</dbReference>
<dbReference type="Proteomes" id="UP000198615">
    <property type="component" value="Unassembled WGS sequence"/>
</dbReference>
<keyword evidence="5" id="KW-1185">Reference proteome</keyword>
<dbReference type="SUPFAM" id="SSF48452">
    <property type="entry name" value="TPR-like"/>
    <property type="match status" value="1"/>
</dbReference>
<feature type="repeat" description="TPR" evidence="1">
    <location>
        <begin position="67"/>
        <end position="100"/>
    </location>
</feature>
<dbReference type="SUPFAM" id="SSF53335">
    <property type="entry name" value="S-adenosyl-L-methionine-dependent methyltransferases"/>
    <property type="match status" value="1"/>
</dbReference>
<dbReference type="OrthoDB" id="649979at2"/>
<dbReference type="Pfam" id="PF13847">
    <property type="entry name" value="Methyltransf_31"/>
    <property type="match status" value="1"/>
</dbReference>
<accession>A0A8G2EX74</accession>
<name>A0A8G2EX74_9PROT</name>
<evidence type="ECO:0000256" key="2">
    <source>
        <dbReference type="SAM" id="MobiDB-lite"/>
    </source>
</evidence>
<dbReference type="PANTHER" id="PTHR43861">
    <property type="entry name" value="TRANS-ACONITATE 2-METHYLTRANSFERASE-RELATED"/>
    <property type="match status" value="1"/>
</dbReference>
<dbReference type="PANTHER" id="PTHR43861:SF1">
    <property type="entry name" value="TRANS-ACONITATE 2-METHYLTRANSFERASE"/>
    <property type="match status" value="1"/>
</dbReference>
<dbReference type="AlphaFoldDB" id="A0A8G2EX74"/>
<dbReference type="CDD" id="cd02440">
    <property type="entry name" value="AdoMet_MTases"/>
    <property type="match status" value="1"/>
</dbReference>
<dbReference type="PROSITE" id="PS50005">
    <property type="entry name" value="TPR"/>
    <property type="match status" value="1"/>
</dbReference>
<evidence type="ECO:0000259" key="3">
    <source>
        <dbReference type="Pfam" id="PF13847"/>
    </source>
</evidence>
<dbReference type="SMART" id="SM00028">
    <property type="entry name" value="TPR"/>
    <property type="match status" value="2"/>
</dbReference>
<feature type="region of interest" description="Disordered" evidence="2">
    <location>
        <begin position="1"/>
        <end position="24"/>
    </location>
</feature>